<gene>
    <name evidence="2" type="ORF">MA20_44415</name>
</gene>
<evidence type="ECO:0008006" key="4">
    <source>
        <dbReference type="Google" id="ProtNLM"/>
    </source>
</evidence>
<comment type="caution">
    <text evidence="2">The sequence shown here is derived from an EMBL/GenBank/DDBJ whole genome shotgun (WGS) entry which is preliminary data.</text>
</comment>
<evidence type="ECO:0000313" key="3">
    <source>
        <dbReference type="Proteomes" id="UP000030377"/>
    </source>
</evidence>
<dbReference type="InterPro" id="IPR019219">
    <property type="entry name" value="DUF2130"/>
</dbReference>
<dbReference type="Proteomes" id="UP000030377">
    <property type="component" value="Unassembled WGS sequence"/>
</dbReference>
<dbReference type="Pfam" id="PF09903">
    <property type="entry name" value="DUF2130"/>
    <property type="match status" value="1"/>
</dbReference>
<evidence type="ECO:0000256" key="1">
    <source>
        <dbReference type="SAM" id="Coils"/>
    </source>
</evidence>
<dbReference type="EMBL" id="JRPN01000046">
    <property type="protein sequence ID" value="KGT73450.1"/>
    <property type="molecule type" value="Genomic_DNA"/>
</dbReference>
<feature type="coiled-coil region" evidence="1">
    <location>
        <begin position="182"/>
        <end position="209"/>
    </location>
</feature>
<evidence type="ECO:0000313" key="2">
    <source>
        <dbReference type="EMBL" id="KGT73450.1"/>
    </source>
</evidence>
<dbReference type="RefSeq" id="WP_041960660.1">
    <property type="nucleotide sequence ID" value="NZ_JRPN01000046.1"/>
</dbReference>
<name>A0A0A3XGN2_BRAJP</name>
<feature type="coiled-coil region" evidence="1">
    <location>
        <begin position="58"/>
        <end position="150"/>
    </location>
</feature>
<accession>A0A0A3XGN2</accession>
<sequence length="437" mass="49073">MTFRATAVGTVHEPTLRCPNCNHEIPLTESLAAPLLAETRQRFQEQLASKDAEVSRKTEALRLERAQLARDREQVEEQVSNRLAAERGQLVAAEAKKAREAAAADLLAKEAEAIELRRSLEVNNAKLAEAQQQQAELMRRQRALDEEKRELDLTVEKRVQASIDQIQIKARQEADEAARLRVAEKDQTIESMARTIEELKRKAEQGSQQSQGEVLELELEVLLRGRFPTDLIEPVGKGELGADVVQQVNGSIGLGAGIILWESKRTKAWSDGWLAKLRDDQRRCGADVALIISQALPRHIEHFDLIAGVWVAHPRYALPVAVALRQTLIEVSGSRLAQQGQQTKMEQVYQYLTGIKFRQRVEAVVEKFNDMREDLDKERKFMGRQWAKREMQILSVIESTVGMVGDLQAIAGKAMPEIPSLDTQLLESSAEMERKAG</sequence>
<dbReference type="AlphaFoldDB" id="A0A0A3XGN2"/>
<organism evidence="2 3">
    <name type="scientific">Bradyrhizobium japonicum</name>
    <dbReference type="NCBI Taxonomy" id="375"/>
    <lineage>
        <taxon>Bacteria</taxon>
        <taxon>Pseudomonadati</taxon>
        <taxon>Pseudomonadota</taxon>
        <taxon>Alphaproteobacteria</taxon>
        <taxon>Hyphomicrobiales</taxon>
        <taxon>Nitrobacteraceae</taxon>
        <taxon>Bradyrhizobium</taxon>
    </lineage>
</organism>
<protein>
    <recommendedName>
        <fullName evidence="4">DUF2130 domain-containing protein</fullName>
    </recommendedName>
</protein>
<reference evidence="2 3" key="1">
    <citation type="submission" date="2014-09" db="EMBL/GenBank/DDBJ databases">
        <title>Draft genome of Bradyrhizobium japonicum Is-34.</title>
        <authorList>
            <person name="Tsurumaru H."/>
            <person name="Yamakawa T."/>
            <person name="Hashimoto S."/>
            <person name="Okizaki K."/>
            <person name="Kanesaki Y."/>
            <person name="Yoshikawa H."/>
            <person name="Yajima S."/>
        </authorList>
    </citation>
    <scope>NUCLEOTIDE SEQUENCE [LARGE SCALE GENOMIC DNA]</scope>
    <source>
        <strain evidence="2 3">Is-34</strain>
    </source>
</reference>
<proteinExistence type="predicted"/>
<keyword evidence="1" id="KW-0175">Coiled coil</keyword>